<evidence type="ECO:0000256" key="13">
    <source>
        <dbReference type="ARBA" id="ARBA00077680"/>
    </source>
</evidence>
<dbReference type="Gene3D" id="2.30.29.30">
    <property type="entry name" value="Pleckstrin-homology domain (PH domain)/Phosphotyrosine-binding domain (PTB)"/>
    <property type="match status" value="1"/>
</dbReference>
<dbReference type="KEGG" id="dre:447857"/>
<dbReference type="SUPFAM" id="SSF50729">
    <property type="entry name" value="PH domain-like"/>
    <property type="match status" value="1"/>
</dbReference>
<dbReference type="EMBL" id="BC081602">
    <property type="protein sequence ID" value="AAH81602.1"/>
    <property type="molecule type" value="mRNA"/>
</dbReference>
<dbReference type="ZFIN" id="ZDB-GENE-040912-164">
    <property type="gene designation" value="gtf2h1"/>
</dbReference>
<dbReference type="AlphaFoldDB" id="Q66I03"/>
<dbReference type="CTD" id="2965"/>
<dbReference type="GO" id="GO:0006281">
    <property type="term" value="P:DNA repair"/>
    <property type="evidence" value="ECO:0000318"/>
    <property type="project" value="GO_Central"/>
</dbReference>
<dbReference type="GO" id="GO:0006360">
    <property type="term" value="P:transcription by RNA polymerase I"/>
    <property type="evidence" value="ECO:0000318"/>
    <property type="project" value="GO_Central"/>
</dbReference>
<dbReference type="GO" id="GO:0006366">
    <property type="term" value="P:transcription by RNA polymerase II"/>
    <property type="evidence" value="ECO:0000318"/>
    <property type="project" value="GO_Central"/>
</dbReference>
<comment type="function">
    <text evidence="9">Component of the general transcription and DNA repair factor IIH (TFIIH) core complex, which is involved in general and transcription-coupled nucleotide excision repair (NER) of damaged DNA and, when complexed to CAK, in RNA transcription by RNA polymerase II. In NER, TFIIH acts by opening DNA around the lesion to allow the excision of the damaged oligonucleotide and its replacement by a new DNA fragment. In transcription, TFIIH has an essential role in transcription initiation. When the pre-initiation complex (PIC) has been established, TFIIH is required for promoter opening and promoter escape. Phosphorylation of the C-terminal tail (CTD) of the largest subunit of RNA polymerase II by the kinase module CAK controls the initiation of transcription.</text>
</comment>
<evidence type="ECO:0000256" key="4">
    <source>
        <dbReference type="ARBA" id="ARBA00022763"/>
    </source>
</evidence>
<evidence type="ECO:0007829" key="22">
    <source>
        <dbReference type="PeptideAtlas" id="Q66I03"/>
    </source>
</evidence>
<evidence type="ECO:0000313" key="19">
    <source>
        <dbReference type="Proteomes" id="UP000000437"/>
    </source>
</evidence>
<proteinExistence type="evidence at protein level"/>
<organism evidence="17">
    <name type="scientific">Danio rerio</name>
    <name type="common">Zebrafish</name>
    <name type="synonym">Brachydanio rerio</name>
    <dbReference type="NCBI Taxonomy" id="7955"/>
    <lineage>
        <taxon>Eukaryota</taxon>
        <taxon>Metazoa</taxon>
        <taxon>Chordata</taxon>
        <taxon>Craniata</taxon>
        <taxon>Vertebrata</taxon>
        <taxon>Euteleostomi</taxon>
        <taxon>Actinopterygii</taxon>
        <taxon>Neopterygii</taxon>
        <taxon>Teleostei</taxon>
        <taxon>Ostariophysi</taxon>
        <taxon>Cypriniformes</taxon>
        <taxon>Danionidae</taxon>
        <taxon>Danioninae</taxon>
        <taxon>Danio</taxon>
    </lineage>
</organism>
<feature type="compositionally biased region" description="Polar residues" evidence="15">
    <location>
        <begin position="329"/>
        <end position="339"/>
    </location>
</feature>
<feature type="region of interest" description="Disordered" evidence="15">
    <location>
        <begin position="321"/>
        <end position="350"/>
    </location>
</feature>
<evidence type="ECO:0000313" key="21">
    <source>
        <dbReference type="ZFIN" id="ZDB-GENE-040912-164"/>
    </source>
</evidence>
<keyword evidence="6" id="KW-0804">Transcription</keyword>
<dbReference type="Pfam" id="PF08567">
    <property type="entry name" value="PH_TFIIH"/>
    <property type="match status" value="1"/>
</dbReference>
<reference evidence="18 19" key="4">
    <citation type="journal article" date="2013" name="Nature">
        <title>The zebrafish reference genome sequence and its relationship to the human genome.</title>
        <authorList>
            <consortium name="Genome Reference Consortium Zebrafish"/>
            <person name="Howe K."/>
            <person name="Clark M.D."/>
            <person name="Torroja C.F."/>
            <person name="Torrance J."/>
            <person name="Berthelot C."/>
            <person name="Muffato M."/>
            <person name="Collins J.E."/>
            <person name="Humphray S."/>
            <person name="McLaren K."/>
            <person name="Matthews L."/>
            <person name="McLaren S."/>
            <person name="Sealy I."/>
            <person name="Caccamo M."/>
            <person name="Churcher C."/>
            <person name="Scott C."/>
            <person name="Barrett J.C."/>
            <person name="Koch R."/>
            <person name="Rauch G.J."/>
            <person name="White S."/>
            <person name="Chow W."/>
            <person name="Kilian B."/>
            <person name="Quintais L.T."/>
            <person name="Guerra-Assuncao J.A."/>
            <person name="Zhou Y."/>
            <person name="Gu Y."/>
            <person name="Yen J."/>
            <person name="Vogel J.H."/>
            <person name="Eyre T."/>
            <person name="Redmond S."/>
            <person name="Banerjee R."/>
            <person name="Chi J."/>
            <person name="Fu B."/>
            <person name="Langley E."/>
            <person name="Maguire S.F."/>
            <person name="Laird G.K."/>
            <person name="Lloyd D."/>
            <person name="Kenyon E."/>
            <person name="Donaldson S."/>
            <person name="Sehra H."/>
            <person name="Almeida-King J."/>
            <person name="Loveland J."/>
            <person name="Trevanion S."/>
            <person name="Jones M."/>
            <person name="Quail M."/>
            <person name="Willey D."/>
            <person name="Hunt A."/>
            <person name="Burton J."/>
            <person name="Sims S."/>
            <person name="McLay K."/>
            <person name="Plumb B."/>
            <person name="Davis J."/>
            <person name="Clee C."/>
            <person name="Oliver K."/>
            <person name="Clark R."/>
            <person name="Riddle C."/>
            <person name="Elliot D."/>
            <person name="Eliott D."/>
            <person name="Threadgold G."/>
            <person name="Harden G."/>
            <person name="Ware D."/>
            <person name="Begum S."/>
            <person name="Mortimore B."/>
            <person name="Mortimer B."/>
            <person name="Kerry G."/>
            <person name="Heath P."/>
            <person name="Phillimore B."/>
            <person name="Tracey A."/>
            <person name="Corby N."/>
            <person name="Dunn M."/>
            <person name="Johnson C."/>
            <person name="Wood J."/>
            <person name="Clark S."/>
            <person name="Pelan S."/>
            <person name="Griffiths G."/>
            <person name="Smith M."/>
            <person name="Glithero R."/>
            <person name="Howden P."/>
            <person name="Barker N."/>
            <person name="Lloyd C."/>
            <person name="Stevens C."/>
            <person name="Harley J."/>
            <person name="Holt K."/>
            <person name="Panagiotidis G."/>
            <person name="Lovell J."/>
            <person name="Beasley H."/>
            <person name="Henderson C."/>
            <person name="Gordon D."/>
            <person name="Auger K."/>
            <person name="Wright D."/>
            <person name="Collins J."/>
            <person name="Raisen C."/>
            <person name="Dyer L."/>
            <person name="Leung K."/>
            <person name="Robertson L."/>
            <person name="Ambridge K."/>
            <person name="Leongamornlert D."/>
            <person name="McGuire S."/>
            <person name="Gilderthorp R."/>
            <person name="Griffiths C."/>
            <person name="Manthravadi D."/>
            <person name="Nichol S."/>
            <person name="Barker G."/>
            <person name="Whitehead S."/>
            <person name="Kay M."/>
            <person name="Brown J."/>
            <person name="Murnane C."/>
            <person name="Gray E."/>
            <person name="Humphries M."/>
            <person name="Sycamore N."/>
            <person name="Barker D."/>
            <person name="Saunders D."/>
            <person name="Wallis J."/>
            <person name="Babbage A."/>
            <person name="Hammond S."/>
            <person name="Mashreghi-Mohammadi M."/>
            <person name="Barr L."/>
            <person name="Martin S."/>
            <person name="Wray P."/>
            <person name="Ellington A."/>
            <person name="Matthews N."/>
            <person name="Ellwood M."/>
            <person name="Woodmansey R."/>
            <person name="Clark G."/>
            <person name="Cooper J."/>
            <person name="Cooper J."/>
            <person name="Tromans A."/>
            <person name="Grafham D."/>
            <person name="Skuce C."/>
            <person name="Pandian R."/>
            <person name="Andrews R."/>
            <person name="Harrison E."/>
            <person name="Kimberley A."/>
            <person name="Garnett J."/>
            <person name="Fosker N."/>
            <person name="Hall R."/>
            <person name="Garner P."/>
            <person name="Kelly D."/>
            <person name="Bird C."/>
            <person name="Palmer S."/>
            <person name="Gehring I."/>
            <person name="Berger A."/>
            <person name="Dooley C.M."/>
            <person name="Ersan-Urun Z."/>
            <person name="Eser C."/>
            <person name="Geiger H."/>
            <person name="Geisler M."/>
            <person name="Karotki L."/>
            <person name="Kirn A."/>
            <person name="Konantz J."/>
            <person name="Konantz M."/>
            <person name="Oberlander M."/>
            <person name="Rudolph-Geiger S."/>
            <person name="Teucke M."/>
            <person name="Lanz C."/>
            <person name="Raddatz G."/>
            <person name="Osoegawa K."/>
            <person name="Zhu B."/>
            <person name="Rapp A."/>
            <person name="Widaa S."/>
            <person name="Langford C."/>
            <person name="Yang F."/>
            <person name="Schuster S.C."/>
            <person name="Carter N.P."/>
            <person name="Harrow J."/>
            <person name="Ning Z."/>
            <person name="Herrero J."/>
            <person name="Searle S.M."/>
            <person name="Enright A."/>
            <person name="Geisler R."/>
            <person name="Plasterk R.H."/>
            <person name="Lee C."/>
            <person name="Westerfield M."/>
            <person name="de Jong P.J."/>
            <person name="Zon L.I."/>
            <person name="Postlethwait J.H."/>
            <person name="Nusslein-Volhard C."/>
            <person name="Hubbard T.J."/>
            <person name="Roest Crollius H."/>
            <person name="Rogers J."/>
            <person name="Stemple D.L."/>
        </authorList>
    </citation>
    <scope>NUCLEOTIDE SEQUENCE [LARGE SCALE GENOMIC DNA]</scope>
    <source>
        <strain evidence="18">Tuebingen</strain>
    </source>
</reference>
<dbReference type="OrthoDB" id="360521at2759"/>
<evidence type="ECO:0000256" key="10">
    <source>
        <dbReference type="ARBA" id="ARBA00063282"/>
    </source>
</evidence>
<dbReference type="CDD" id="cd13229">
    <property type="entry name" value="PH_TFIIH"/>
    <property type="match status" value="1"/>
</dbReference>
<dbReference type="PROSITE" id="PS50858">
    <property type="entry name" value="BSD"/>
    <property type="match status" value="2"/>
</dbReference>
<keyword evidence="4" id="KW-0227">DNA damage</keyword>
<keyword evidence="8" id="KW-0539">Nucleus</keyword>
<dbReference type="Reactome" id="R-DRE-5696395">
    <property type="pathway name" value="Formation of Incision Complex in GG-NER"/>
</dbReference>
<evidence type="ECO:0000256" key="8">
    <source>
        <dbReference type="ARBA" id="ARBA00023242"/>
    </source>
</evidence>
<accession>A0A8M1N2C2</accession>
<dbReference type="Reactome" id="R-DRE-6796648">
    <property type="pathway name" value="TP53 Regulates Transcription of DNA Repair Genes"/>
</dbReference>
<dbReference type="SUPFAM" id="SSF140383">
    <property type="entry name" value="BSD domain-like"/>
    <property type="match status" value="2"/>
</dbReference>
<dbReference type="PANTHER" id="PTHR12856">
    <property type="entry name" value="TRANSCRIPTION INITIATION FACTOR IIH-RELATED"/>
    <property type="match status" value="1"/>
</dbReference>
<dbReference type="SMART" id="SM00751">
    <property type="entry name" value="BSD"/>
    <property type="match status" value="2"/>
</dbReference>
<dbReference type="Proteomes" id="UP000000437">
    <property type="component" value="Chromosome 25"/>
</dbReference>
<dbReference type="Gene3D" id="1.10.3970.10">
    <property type="entry name" value="BSD domain"/>
    <property type="match status" value="1"/>
</dbReference>
<dbReference type="RefSeq" id="NP_001004596.1">
    <property type="nucleotide sequence ID" value="NM_001004596.1"/>
</dbReference>
<reference evidence="20" key="7">
    <citation type="journal article" date="2015" name="Nat. Commun.">
        <title>RFX transcription factors are essential for hearing in mice.</title>
        <authorList>
            <person name="Elkon R."/>
            <person name="Milon B."/>
            <person name="Morrison L."/>
            <person name="Shah M."/>
            <person name="Vijayakumar S."/>
            <person name="Racherla M."/>
            <person name="Leitch C.C."/>
            <person name="Silipino L."/>
            <person name="Hadi S."/>
            <person name="Weiss-Gayet M."/>
            <person name="Barras E."/>
            <person name="Schmid C.D."/>
            <person name="Ait-Lounis A."/>
            <person name="Barnes A."/>
            <person name="Song Y."/>
            <person name="Eisenman D.J."/>
            <person name="Eliyahu E."/>
            <person name="Frolenkov G.I."/>
            <person name="Strome S.E."/>
            <person name="Durand B."/>
            <person name="Zaghloul N.A."/>
            <person name="Jones S.M."/>
            <person name="Reith W."/>
            <person name="Hertzano R."/>
        </authorList>
    </citation>
    <scope>NUCLEOTIDE SEQUENCE</scope>
</reference>
<accession>Q66I03</accession>
<dbReference type="GO" id="GO:0005675">
    <property type="term" value="C:transcription factor TFIIH holo complex"/>
    <property type="evidence" value="ECO:0000318"/>
    <property type="project" value="GO_Central"/>
</dbReference>
<dbReference type="PaxDb" id="7955-ENSDARP00000038901"/>
<dbReference type="OMA" id="VCTCELL"/>
<dbReference type="InterPro" id="IPR005607">
    <property type="entry name" value="BSD_dom"/>
</dbReference>
<evidence type="ECO:0000256" key="12">
    <source>
        <dbReference type="ARBA" id="ARBA00076512"/>
    </source>
</evidence>
<dbReference type="InterPro" id="IPR011993">
    <property type="entry name" value="PH-like_dom_sf"/>
</dbReference>
<dbReference type="GO" id="GO:0006289">
    <property type="term" value="P:nucleotide-excision repair"/>
    <property type="evidence" value="ECO:0007669"/>
    <property type="project" value="InterPro"/>
</dbReference>
<keyword evidence="5" id="KW-0805">Transcription regulation</keyword>
<evidence type="ECO:0000256" key="14">
    <source>
        <dbReference type="ARBA" id="ARBA00082827"/>
    </source>
</evidence>
<evidence type="ECO:0000256" key="9">
    <source>
        <dbReference type="ARBA" id="ARBA00057028"/>
    </source>
</evidence>
<feature type="domain" description="BSD" evidence="16">
    <location>
        <begin position="180"/>
        <end position="232"/>
    </location>
</feature>
<reference evidence="20" key="8">
    <citation type="journal article" date="2024" name="Front. Cell. Infect. Microbiol.">
        <title>Xenophagy receptors Optn and p62 and autophagy modulator Dram1 independently promote the zebrafish host defense against Mycobacterium marinum.</title>
        <authorList>
            <person name="Xie J."/>
            <person name="Meijer A.H."/>
        </authorList>
    </citation>
    <scope>NUCLEOTIDE SEQUENCE</scope>
</reference>
<dbReference type="Gene3D" id="6.10.140.1200">
    <property type="match status" value="1"/>
</dbReference>
<dbReference type="InterPro" id="IPR013876">
    <property type="entry name" value="TFIIH_BTF_p62_N"/>
</dbReference>
<reference evidence="17" key="1">
    <citation type="submission" date="2004-09" db="EMBL/GenBank/DDBJ databases">
        <authorList>
            <consortium name="NIH - Zebrafish Gene Collection (ZGC) project"/>
        </authorList>
    </citation>
    <scope>NUCLEOTIDE SEQUENCE [LARGE SCALE MRNA]</scope>
    <source>
        <tissue evidence="17">Whole</tissue>
    </source>
</reference>
<reference evidence="18" key="3">
    <citation type="submission" date="2012-02" db="UniProtKB">
        <authorList>
            <consortium name="Ensembl"/>
        </authorList>
    </citation>
    <scope>IDENTIFICATION</scope>
    <source>
        <strain evidence="18">Tuebingen</strain>
    </source>
</reference>
<dbReference type="HOGENOM" id="CLU_037467_0_0_1"/>
<name>Q66I03_DANRE</name>
<dbReference type="GeneTree" id="ENSGT00390000015066"/>
<reference evidence="20" key="6">
    <citation type="journal article" date="2014" name="Gene">
        <title>Gene duplication followed by exon structure divergence substitutes for alternative splicing in zebrafish.</title>
        <authorList>
            <person name="Lambert M.J."/>
            <person name="Olsen K.G."/>
            <person name="Cooper C.D."/>
        </authorList>
    </citation>
    <scope>NUCLEOTIDE SEQUENCE</scope>
</reference>
<dbReference type="Reactome" id="R-DRE-5696400">
    <property type="pathway name" value="Dual Incision in GG-NER"/>
</dbReference>
<comment type="similarity">
    <text evidence="2">Belongs to the TFB1 family.</text>
</comment>
<dbReference type="Reactome" id="R-DRE-6781823">
    <property type="pathway name" value="Formation of TC-NER Pre-Incision Complex"/>
</dbReference>
<evidence type="ECO:0000256" key="11">
    <source>
        <dbReference type="ARBA" id="ARBA00070129"/>
    </source>
</evidence>
<evidence type="ECO:0000256" key="2">
    <source>
        <dbReference type="ARBA" id="ARBA00009448"/>
    </source>
</evidence>
<keyword evidence="19" id="KW-1185">Reference proteome</keyword>
<dbReference type="InterPro" id="IPR027079">
    <property type="entry name" value="Tfb1/GTF2H1"/>
</dbReference>
<evidence type="ECO:0000313" key="20">
    <source>
        <dbReference type="RefSeq" id="NP_001004596.1"/>
    </source>
</evidence>
<comment type="subunit">
    <text evidence="10">Component of the 7-subunit TFIIH core complex composed of XPB/ERCC3, XPD/ERCC2, GTF2H1, GTF2H2, GTF2H3, GTF2H4 and GTF2H5, which is active in NER. The core complex associates with the 3-subunit CDK-activating kinase (CAK) module composed of CCNH/cyclin H, CDK7 and MNAT1 to form the 10-subunit holoenzyme (holo-TFIIH) active in transcription. Interacts with PUF60.</text>
</comment>
<dbReference type="eggNOG" id="KOG2074">
    <property type="taxonomic scope" value="Eukaryota"/>
</dbReference>
<dbReference type="Bgee" id="ENSDARG00000026701">
    <property type="expression patterns" value="Expressed in testis and 27 other cell types or tissues"/>
</dbReference>
<dbReference type="SMR" id="Q66I03"/>
<evidence type="ECO:0000256" key="5">
    <source>
        <dbReference type="ARBA" id="ARBA00023015"/>
    </source>
</evidence>
<reference evidence="20" key="2">
    <citation type="journal article" date="2011" name="PLoS Genet.">
        <title>Conserved regulation of p53 network dosage by microRNA-125b occurs through evolving miRNA-target gene pairs.</title>
        <authorList>
            <person name="Le M.T."/>
            <person name="Shyh-Chang N."/>
            <person name="Khaw S.L."/>
            <person name="Chin L."/>
            <person name="Teh C."/>
            <person name="Tay J."/>
            <person name="O'Day E."/>
            <person name="Korzh V."/>
            <person name="Yang H."/>
            <person name="Lal A."/>
            <person name="Lieberman J."/>
            <person name="Lodish H.F."/>
            <person name="Lim B."/>
        </authorList>
    </citation>
    <scope>NUCLEOTIDE SEQUENCE</scope>
</reference>
<dbReference type="EMBL" id="CU184832">
    <property type="status" value="NOT_ANNOTATED_CDS"/>
    <property type="molecule type" value="Genomic_DNA"/>
</dbReference>
<gene>
    <name evidence="18 20 21" type="primary">gtf2h1</name>
    <name evidence="17 20" type="synonym">zgc:92126</name>
</gene>
<dbReference type="Reactome" id="R-DRE-77075">
    <property type="pathway name" value="RNA Pol II CTD phosphorylation and interaction with CE"/>
</dbReference>
<evidence type="ECO:0000256" key="7">
    <source>
        <dbReference type="ARBA" id="ARBA00023204"/>
    </source>
</evidence>
<dbReference type="Reactome" id="R-DRE-72086">
    <property type="pathway name" value="mRNA Capping"/>
</dbReference>
<evidence type="ECO:0000259" key="16">
    <source>
        <dbReference type="PROSITE" id="PS50858"/>
    </source>
</evidence>
<evidence type="ECO:0000313" key="18">
    <source>
        <dbReference type="Ensembl" id="ENSDARP00000038901"/>
    </source>
</evidence>
<sequence>MASLSEEVLLVVKRVRQRKQDGTLYLMAERIAWGPEGKDRFTVSHLYADIRCQKISPDGKAKIQLQLVLHTGENTTFHFANESTALKDREAAKELLQQLLPKFKKKANKELEEKNRMLQEDPVLFQLYKDLVVSQVISAEEFWANRMSLNSVDHSPSSNNVQEVGISAAFLADIRPQTDGCNGLRYNLTSDIIESIFRTYPTVKQKYAENVPHNMTEKEFWTRFFQSHYFHRDRINTGQQDIFSECAKQDEKGLKSMVTQGVKNPMVDLLALEDKTLDEGYGTAAAPPASNTANKTLRENSNSAIIKRFNHHSAMVLAAGLRKAEAPSDQASETSSTDGNSRDSDFFQPPLKKVKLQEAIEYDDLQNDSGRKTIALNLKKSDRYAHGPVPLQSQHYSTSQDIINSISIIQHEMRSYKPQLTQVMSSSAASSAISALSPGGVLMQSAGQQTIHQLVPADVQSELKHLYTAAGELLRHFWSCFPVNTPFLEEKVLKMKSNLERFQVTKLRPFQEKIQRQYLSTNLTGHLEEMFQAAYSKFQAWQTRRMMRKT</sequence>
<keyword evidence="7" id="KW-0234">DNA repair</keyword>
<evidence type="ECO:0000313" key="17">
    <source>
        <dbReference type="EMBL" id="AAH81602.1"/>
    </source>
</evidence>
<evidence type="ECO:0000256" key="15">
    <source>
        <dbReference type="SAM" id="MobiDB-lite"/>
    </source>
</evidence>
<evidence type="ECO:0000256" key="6">
    <source>
        <dbReference type="ARBA" id="ARBA00023163"/>
    </source>
</evidence>
<protein>
    <recommendedName>
        <fullName evidence="11">General transcription factor IIH subunit 1</fullName>
    </recommendedName>
    <alternativeName>
        <fullName evidence="12">Basic transcription factor 2 62 kDa subunit</fullName>
    </alternativeName>
    <alternativeName>
        <fullName evidence="13">General transcription factor IIH polypeptide 1</fullName>
    </alternativeName>
    <alternativeName>
        <fullName evidence="14">TFIIH basal transcription factor complex p62 subunit</fullName>
    </alternativeName>
</protein>
<feature type="domain" description="BSD" evidence="16">
    <location>
        <begin position="99"/>
        <end position="154"/>
    </location>
</feature>
<dbReference type="Pfam" id="PF03909">
    <property type="entry name" value="BSD"/>
    <property type="match status" value="1"/>
</dbReference>
<keyword evidence="3" id="KW-0677">Repeat</keyword>
<dbReference type="Ensembl" id="ENSDART00000032390.6">
    <property type="protein sequence ID" value="ENSDARP00000038901.5"/>
    <property type="gene ID" value="ENSDARG00000026701.6"/>
</dbReference>
<keyword evidence="22" id="KW-1267">Proteomics identification</keyword>
<dbReference type="GeneID" id="447857"/>
<evidence type="ECO:0000256" key="3">
    <source>
        <dbReference type="ARBA" id="ARBA00022737"/>
    </source>
</evidence>
<dbReference type="AGR" id="ZFIN:ZDB-GENE-040912-164"/>
<dbReference type="InterPro" id="IPR035925">
    <property type="entry name" value="BSD_dom_sf"/>
</dbReference>
<comment type="subcellular location">
    <subcellularLocation>
        <location evidence="1">Nucleus</location>
    </subcellularLocation>
</comment>
<evidence type="ECO:0000256" key="1">
    <source>
        <dbReference type="ARBA" id="ARBA00004123"/>
    </source>
</evidence>
<dbReference type="FunFam" id="2.30.29.30:FF:000115">
    <property type="entry name" value="General transcription factor IIH subunit 1"/>
    <property type="match status" value="1"/>
</dbReference>
<reference evidence="20" key="5">
    <citation type="journal article" date="2014" name="Comp. Biochem. Physiol. B, Biochem. Mol. Biol.">
        <title>Evolutionary conservation of TFIIH subunits: implications for the use of zebrafish as a model to study TFIIH function and regulation.</title>
        <authorList>
            <person name="Silva I.A."/>
            <person name="Cox C.J."/>
            <person name="Leite R.B."/>
            <person name="Cancela M.L."/>
            <person name="Conceicao N."/>
        </authorList>
    </citation>
    <scope>NUCLEOTIDE SEQUENCE</scope>
</reference>
<reference evidence="20" key="9">
    <citation type="submission" date="2025-04" db="UniProtKB">
        <authorList>
            <consortium name="RefSeq"/>
        </authorList>
    </citation>
    <scope>IDENTIFICATION</scope>
</reference>
<dbReference type="GO" id="GO:0000439">
    <property type="term" value="C:transcription factor TFIIH core complex"/>
    <property type="evidence" value="ECO:0000318"/>
    <property type="project" value="GO_Central"/>
</dbReference>
<dbReference type="Reactome" id="R-DRE-6782135">
    <property type="pathway name" value="Dual incision in TC-NER"/>
</dbReference>
<dbReference type="STRING" id="7955.ENSDARP00000038901"/>